<keyword evidence="3" id="KW-0378">Hydrolase</keyword>
<dbReference type="STRING" id="476652.DEAC_c31440"/>
<dbReference type="Gene3D" id="3.40.50.10540">
    <property type="entry name" value="Crotonobetainyl-coa:carnitine coa-transferase, domain 1"/>
    <property type="match status" value="1"/>
</dbReference>
<dbReference type="SUPFAM" id="SSF89796">
    <property type="entry name" value="CoA-transferase family III (CaiB/BaiF)"/>
    <property type="match status" value="1"/>
</dbReference>
<dbReference type="RefSeq" id="WP_047810968.1">
    <property type="nucleotide sequence ID" value="NZ_LDZY01000011.1"/>
</dbReference>
<dbReference type="InterPro" id="IPR044855">
    <property type="entry name" value="CoA-Trfase_III_dom3_sf"/>
</dbReference>
<dbReference type="InterPro" id="IPR023606">
    <property type="entry name" value="CoA-Trfase_III_dom_1_sf"/>
</dbReference>
<comment type="similarity">
    <text evidence="1">Belongs to the CoA-transferase III family.</text>
</comment>
<dbReference type="PANTHER" id="PTHR48228:SF6">
    <property type="entry name" value="L-CARNITINE COA-TRANSFERASE"/>
    <property type="match status" value="1"/>
</dbReference>
<dbReference type="GO" id="GO:0016740">
    <property type="term" value="F:transferase activity"/>
    <property type="evidence" value="ECO:0007669"/>
    <property type="project" value="UniProtKB-KW"/>
</dbReference>
<dbReference type="Gene3D" id="3.30.1540.10">
    <property type="entry name" value="formyl-coa transferase, domain 3"/>
    <property type="match status" value="1"/>
</dbReference>
<dbReference type="EMBL" id="LDZY01000011">
    <property type="protein sequence ID" value="KLU64816.1"/>
    <property type="molecule type" value="Genomic_DNA"/>
</dbReference>
<dbReference type="GO" id="GO:0016787">
    <property type="term" value="F:hydrolase activity"/>
    <property type="evidence" value="ECO:0007669"/>
    <property type="project" value="UniProtKB-KW"/>
</dbReference>
<evidence type="ECO:0000256" key="2">
    <source>
        <dbReference type="ARBA" id="ARBA00022679"/>
    </source>
</evidence>
<dbReference type="InterPro" id="IPR050509">
    <property type="entry name" value="CoA-transferase_III"/>
</dbReference>
<dbReference type="PATRIC" id="fig|476652.3.peg.3308"/>
<dbReference type="PANTHER" id="PTHR48228">
    <property type="entry name" value="SUCCINYL-COA--D-CITRAMALATE COA-TRANSFERASE"/>
    <property type="match status" value="1"/>
</dbReference>
<organism evidence="3 4">
    <name type="scientific">Desulfosporosinus acididurans</name>
    <dbReference type="NCBI Taxonomy" id="476652"/>
    <lineage>
        <taxon>Bacteria</taxon>
        <taxon>Bacillati</taxon>
        <taxon>Bacillota</taxon>
        <taxon>Clostridia</taxon>
        <taxon>Eubacteriales</taxon>
        <taxon>Desulfitobacteriaceae</taxon>
        <taxon>Desulfosporosinus</taxon>
    </lineage>
</organism>
<comment type="caution">
    <text evidence="3">The sequence shown here is derived from an EMBL/GenBank/DDBJ whole genome shotgun (WGS) entry which is preliminary data.</text>
</comment>
<keyword evidence="2" id="KW-0808">Transferase</keyword>
<dbReference type="EC" id="3.1.2.26" evidence="3"/>
<accession>A0A0J1IJB3</accession>
<gene>
    <name evidence="3" type="primary">baiF</name>
    <name evidence="3" type="ORF">DEAC_c31440</name>
</gene>
<sequence>MAEWETMERIPAPAFIPKFGALSGMRVLMTGTIVAAPFAATLLAENGAEVIHVERPGGDPYRLQSPVVTLKEDKIAVADSEVPLDKKISTGWIQEGRNKLSLTFNWDLRVPEAKEAFLALIKQVDVYLENIVWTEKLGINDEELLKVNPSLVICHISGFGRKEFGEAEGWSTRRSYDPIGQLEGGWMNLNGFPDGPPIYGSVFINDYITAYQATYGILMAYISAKATGKGQVIDVAQIEAMSKGLNDTFVNYFLLGMIRGRRGNATGIFQPGDLYKAKDNYLYIGSYGEPAYNKFVQAIDTDTKRFPYHVCAATREAVESPKGQEFKKYIEDWVGARTAEEGFQHLRKFNVACALPRTVQDLANSAHYQARGNFVNYVDETLGKEVTGFGFAPKMGGTPQKIWRGGPSIGQDSDVILKSLAGLNDSELAVLKEKGIVV</sequence>
<evidence type="ECO:0000313" key="4">
    <source>
        <dbReference type="Proteomes" id="UP000036356"/>
    </source>
</evidence>
<dbReference type="AlphaFoldDB" id="A0A0J1IJB3"/>
<name>A0A0J1IJB3_9FIRM</name>
<dbReference type="InterPro" id="IPR003673">
    <property type="entry name" value="CoA-Trfase_fam_III"/>
</dbReference>
<reference evidence="3 4" key="1">
    <citation type="submission" date="2015-06" db="EMBL/GenBank/DDBJ databases">
        <title>Draft genome of the moderately acidophilic sulfate reducer Candidatus Desulfosporosinus acididurans strain M1.</title>
        <authorList>
            <person name="Poehlein A."/>
            <person name="Petzsch P."/>
            <person name="Johnson B.D."/>
            <person name="Schloemann M."/>
            <person name="Daniel R."/>
            <person name="Muehling M."/>
        </authorList>
    </citation>
    <scope>NUCLEOTIDE SEQUENCE [LARGE SCALE GENOMIC DNA]</scope>
    <source>
        <strain evidence="3 4">M1</strain>
    </source>
</reference>
<protein>
    <submittedName>
        <fullName evidence="3">Bile acid-CoA hydrolase</fullName>
        <ecNumber evidence="3">3.1.2.26</ecNumber>
    </submittedName>
</protein>
<keyword evidence="4" id="KW-1185">Reference proteome</keyword>
<dbReference type="Proteomes" id="UP000036356">
    <property type="component" value="Unassembled WGS sequence"/>
</dbReference>
<evidence type="ECO:0000313" key="3">
    <source>
        <dbReference type="EMBL" id="KLU64816.1"/>
    </source>
</evidence>
<proteinExistence type="inferred from homology"/>
<dbReference type="Pfam" id="PF02515">
    <property type="entry name" value="CoA_transf_3"/>
    <property type="match status" value="1"/>
</dbReference>
<evidence type="ECO:0000256" key="1">
    <source>
        <dbReference type="ARBA" id="ARBA00008383"/>
    </source>
</evidence>